<keyword evidence="3" id="KW-1185">Reference proteome</keyword>
<dbReference type="AlphaFoldDB" id="A0A8J3B8N2"/>
<dbReference type="EMBL" id="BMQB01000007">
    <property type="protein sequence ID" value="GGK01354.1"/>
    <property type="molecule type" value="Genomic_DNA"/>
</dbReference>
<dbReference type="Proteomes" id="UP000649739">
    <property type="component" value="Unassembled WGS sequence"/>
</dbReference>
<comment type="caution">
    <text evidence="2">The sequence shown here is derived from an EMBL/GenBank/DDBJ whole genome shotgun (WGS) entry which is preliminary data.</text>
</comment>
<name>A0A8J3B8N2_9ACTN</name>
<feature type="transmembrane region" description="Helical" evidence="1">
    <location>
        <begin position="93"/>
        <end position="110"/>
    </location>
</feature>
<evidence type="ECO:0000313" key="2">
    <source>
        <dbReference type="EMBL" id="GGK01354.1"/>
    </source>
</evidence>
<accession>A0A8J3B8N2</accession>
<keyword evidence="1" id="KW-0812">Transmembrane</keyword>
<evidence type="ECO:0000313" key="3">
    <source>
        <dbReference type="Proteomes" id="UP000649739"/>
    </source>
</evidence>
<gene>
    <name evidence="2" type="ORF">GCM10010123_34140</name>
</gene>
<keyword evidence="1" id="KW-1133">Transmembrane helix</keyword>
<feature type="transmembrane region" description="Helical" evidence="1">
    <location>
        <begin position="29"/>
        <end position="50"/>
    </location>
</feature>
<organism evidence="2 3">
    <name type="scientific">Pilimelia anulata</name>
    <dbReference type="NCBI Taxonomy" id="53371"/>
    <lineage>
        <taxon>Bacteria</taxon>
        <taxon>Bacillati</taxon>
        <taxon>Actinomycetota</taxon>
        <taxon>Actinomycetes</taxon>
        <taxon>Micromonosporales</taxon>
        <taxon>Micromonosporaceae</taxon>
        <taxon>Pilimelia</taxon>
    </lineage>
</organism>
<proteinExistence type="predicted"/>
<feature type="transmembrane region" description="Helical" evidence="1">
    <location>
        <begin position="56"/>
        <end position="81"/>
    </location>
</feature>
<evidence type="ECO:0000256" key="1">
    <source>
        <dbReference type="SAM" id="Phobius"/>
    </source>
</evidence>
<reference evidence="2" key="2">
    <citation type="submission" date="2020-09" db="EMBL/GenBank/DDBJ databases">
        <authorList>
            <person name="Sun Q."/>
            <person name="Ohkuma M."/>
        </authorList>
    </citation>
    <scope>NUCLEOTIDE SEQUENCE</scope>
    <source>
        <strain evidence="2">JCM 3090</strain>
    </source>
</reference>
<protein>
    <submittedName>
        <fullName evidence="2">Uncharacterized protein</fullName>
    </submittedName>
</protein>
<dbReference type="RefSeq" id="WP_189171153.1">
    <property type="nucleotide sequence ID" value="NZ_BMQB01000007.1"/>
</dbReference>
<sequence length="147" mass="14717">MSAEVPTSDGAPTSDGVPLPARPTATLTAAVWLLYGEAVAVTLVAGWLLWADLSRAAASVAGALLVTAFAIAGAALLWYLARALAAGRGGGRGLAVVLQFMFLSIGYYMSTGGLPAVGAAVLGYAGSAAVLLCLPPTTRALGLDRRS</sequence>
<reference evidence="2" key="1">
    <citation type="journal article" date="2014" name="Int. J. Syst. Evol. Microbiol.">
        <title>Complete genome sequence of Corynebacterium casei LMG S-19264T (=DSM 44701T), isolated from a smear-ripened cheese.</title>
        <authorList>
            <consortium name="US DOE Joint Genome Institute (JGI-PGF)"/>
            <person name="Walter F."/>
            <person name="Albersmeier A."/>
            <person name="Kalinowski J."/>
            <person name="Ruckert C."/>
        </authorList>
    </citation>
    <scope>NUCLEOTIDE SEQUENCE</scope>
    <source>
        <strain evidence="2">JCM 3090</strain>
    </source>
</reference>
<keyword evidence="1" id="KW-0472">Membrane</keyword>
<feature type="transmembrane region" description="Helical" evidence="1">
    <location>
        <begin position="116"/>
        <end position="137"/>
    </location>
</feature>